<sequence length="162" mass="16073">MRAHDSIHSGSRFRTGSHFVLAVLLTVLVMLGMLAMSGISAGSAAAMQSPTASGPAMQGDAGTAPGANPQQAGSASVRTATAAGHAMEHPPAPAAVPCANCSTDELSMAANCGAAVVPGPLLQPTDRTPGTARPVRAGPQALAGECVPVPRPSLTLLCINRC</sequence>
<dbReference type="RefSeq" id="WP_209680706.1">
    <property type="nucleotide sequence ID" value="NZ_JAGIOI010000001.1"/>
</dbReference>
<proteinExistence type="predicted"/>
<protein>
    <recommendedName>
        <fullName evidence="4">Secreted protein</fullName>
    </recommendedName>
</protein>
<comment type="caution">
    <text evidence="2">The sequence shown here is derived from an EMBL/GenBank/DDBJ whole genome shotgun (WGS) entry which is preliminary data.</text>
</comment>
<reference evidence="2 3" key="1">
    <citation type="submission" date="2021-03" db="EMBL/GenBank/DDBJ databases">
        <title>Sequencing the genomes of 1000 actinobacteria strains.</title>
        <authorList>
            <person name="Klenk H.-P."/>
        </authorList>
    </citation>
    <scope>NUCLEOTIDE SEQUENCE [LARGE SCALE GENOMIC DNA]</scope>
    <source>
        <strain evidence="2 3">DSM 16005</strain>
    </source>
</reference>
<gene>
    <name evidence="2" type="ORF">JOF48_002231</name>
</gene>
<keyword evidence="3" id="KW-1185">Reference proteome</keyword>
<organism evidence="2 3">
    <name type="scientific">Arthrobacter stackebrandtii</name>
    <dbReference type="NCBI Taxonomy" id="272161"/>
    <lineage>
        <taxon>Bacteria</taxon>
        <taxon>Bacillati</taxon>
        <taxon>Actinomycetota</taxon>
        <taxon>Actinomycetes</taxon>
        <taxon>Micrococcales</taxon>
        <taxon>Micrococcaceae</taxon>
        <taxon>Arthrobacter</taxon>
    </lineage>
</organism>
<name>A0ABS4YXB4_9MICC</name>
<evidence type="ECO:0008006" key="4">
    <source>
        <dbReference type="Google" id="ProtNLM"/>
    </source>
</evidence>
<evidence type="ECO:0000313" key="3">
    <source>
        <dbReference type="Proteomes" id="UP000711614"/>
    </source>
</evidence>
<feature type="region of interest" description="Disordered" evidence="1">
    <location>
        <begin position="46"/>
        <end position="89"/>
    </location>
</feature>
<dbReference type="Proteomes" id="UP000711614">
    <property type="component" value="Unassembled WGS sequence"/>
</dbReference>
<accession>A0ABS4YXB4</accession>
<evidence type="ECO:0000256" key="1">
    <source>
        <dbReference type="SAM" id="MobiDB-lite"/>
    </source>
</evidence>
<dbReference type="EMBL" id="JAGIOI010000001">
    <property type="protein sequence ID" value="MBP2413432.1"/>
    <property type="molecule type" value="Genomic_DNA"/>
</dbReference>
<evidence type="ECO:0000313" key="2">
    <source>
        <dbReference type="EMBL" id="MBP2413432.1"/>
    </source>
</evidence>
<feature type="compositionally biased region" description="Polar residues" evidence="1">
    <location>
        <begin position="68"/>
        <end position="79"/>
    </location>
</feature>